<keyword evidence="4" id="KW-1185">Reference proteome</keyword>
<feature type="transmembrane region" description="Helical" evidence="1">
    <location>
        <begin position="176"/>
        <end position="205"/>
    </location>
</feature>
<dbReference type="EMBL" id="FNED01000043">
    <property type="protein sequence ID" value="SDK21013.1"/>
    <property type="molecule type" value="Genomic_DNA"/>
</dbReference>
<feature type="transmembrane region" description="Helical" evidence="1">
    <location>
        <begin position="54"/>
        <end position="74"/>
    </location>
</feature>
<dbReference type="OrthoDB" id="2678055at2"/>
<reference evidence="3 5" key="2">
    <citation type="submission" date="2016-10" db="EMBL/GenBank/DDBJ databases">
        <authorList>
            <person name="de Groot N.N."/>
        </authorList>
    </citation>
    <scope>NUCLEOTIDE SEQUENCE [LARGE SCALE GENOMIC DNA]</scope>
    <source>
        <strain evidence="3 5">DSM 2895</strain>
    </source>
</reference>
<dbReference type="PATRIC" id="fig|47500.8.peg.193"/>
<proteinExistence type="predicted"/>
<evidence type="ECO:0008006" key="6">
    <source>
        <dbReference type="Google" id="ProtNLM"/>
    </source>
</evidence>
<evidence type="ECO:0000313" key="3">
    <source>
        <dbReference type="EMBL" id="SDK21013.1"/>
    </source>
</evidence>
<dbReference type="STRING" id="47500.AF333_18850"/>
<feature type="transmembrane region" description="Helical" evidence="1">
    <location>
        <begin position="109"/>
        <end position="131"/>
    </location>
</feature>
<dbReference type="GeneID" id="42307212"/>
<feature type="transmembrane region" description="Helical" evidence="1">
    <location>
        <begin position="143"/>
        <end position="164"/>
    </location>
</feature>
<dbReference type="Proteomes" id="UP000037269">
    <property type="component" value="Unassembled WGS sequence"/>
</dbReference>
<name>A0A0D1XYZ4_ANEMI</name>
<feature type="transmembrane region" description="Helical" evidence="1">
    <location>
        <begin position="211"/>
        <end position="229"/>
    </location>
</feature>
<sequence length="242" mass="27884">MSNRYNKAWTLVRTDLVRFKWGVVFTLLFSVYMGVTSLVMINHLLDENEEKLRFLSGMLDFVYMITLPNFGFFFSRRSMRYLQEDSYTKWMMKLRTLPIDIRTIAVSRIMLMAVAFALNMSIFILIQVIFSSELRTELSPISIAAYAFMLTAFAMIISLIYIMMELSYNGRKFMKNIFITLGIVTVISIIIALSGGSAVLTVIYVAEYYPWLSSILALGIIACVFMFGITEASNRIRKRDII</sequence>
<dbReference type="RefSeq" id="WP_043063735.1">
    <property type="nucleotide sequence ID" value="NZ_BJOA01000244.1"/>
</dbReference>
<keyword evidence="1" id="KW-0472">Membrane</keyword>
<organism evidence="2 4">
    <name type="scientific">Aneurinibacillus migulanus</name>
    <name type="common">Bacillus migulanus</name>
    <dbReference type="NCBI Taxonomy" id="47500"/>
    <lineage>
        <taxon>Bacteria</taxon>
        <taxon>Bacillati</taxon>
        <taxon>Bacillota</taxon>
        <taxon>Bacilli</taxon>
        <taxon>Bacillales</taxon>
        <taxon>Paenibacillaceae</taxon>
        <taxon>Aneurinibacillus group</taxon>
        <taxon>Aneurinibacillus</taxon>
    </lineage>
</organism>
<accession>A0A0D1XYZ4</accession>
<evidence type="ECO:0000256" key="1">
    <source>
        <dbReference type="SAM" id="Phobius"/>
    </source>
</evidence>
<keyword evidence="1" id="KW-1133">Transmembrane helix</keyword>
<dbReference type="Proteomes" id="UP000182836">
    <property type="component" value="Unassembled WGS sequence"/>
</dbReference>
<feature type="transmembrane region" description="Helical" evidence="1">
    <location>
        <begin position="21"/>
        <end position="42"/>
    </location>
</feature>
<keyword evidence="1" id="KW-0812">Transmembrane</keyword>
<reference evidence="2 4" key="1">
    <citation type="submission" date="2015-07" db="EMBL/GenBank/DDBJ databases">
        <title>Fjat-14205 dsm 2895.</title>
        <authorList>
            <person name="Liu B."/>
            <person name="Wang J."/>
            <person name="Zhu Y."/>
            <person name="Liu G."/>
            <person name="Chen Q."/>
            <person name="Chen Z."/>
            <person name="Lan J."/>
            <person name="Che J."/>
            <person name="Ge C."/>
            <person name="Shi H."/>
            <person name="Pan Z."/>
            <person name="Liu X."/>
        </authorList>
    </citation>
    <scope>NUCLEOTIDE SEQUENCE [LARGE SCALE GENOMIC DNA]</scope>
    <source>
        <strain evidence="2 4">DSM 2895</strain>
    </source>
</reference>
<protein>
    <recommendedName>
        <fullName evidence="6">ABC-2 family transporter protein</fullName>
    </recommendedName>
</protein>
<evidence type="ECO:0000313" key="5">
    <source>
        <dbReference type="Proteomes" id="UP000182836"/>
    </source>
</evidence>
<gene>
    <name evidence="2" type="ORF">AF333_18850</name>
    <name evidence="3" type="ORF">SAMN04487909_14348</name>
</gene>
<dbReference type="AlphaFoldDB" id="A0A0D1XYZ4"/>
<evidence type="ECO:0000313" key="2">
    <source>
        <dbReference type="EMBL" id="KON97215.1"/>
    </source>
</evidence>
<evidence type="ECO:0000313" key="4">
    <source>
        <dbReference type="Proteomes" id="UP000037269"/>
    </source>
</evidence>
<dbReference type="EMBL" id="LGUG01000004">
    <property type="protein sequence ID" value="KON97215.1"/>
    <property type="molecule type" value="Genomic_DNA"/>
</dbReference>